<dbReference type="OMA" id="ALMFEYM"/>
<keyword evidence="7" id="KW-0809">Transit peptide</keyword>
<evidence type="ECO:0000256" key="7">
    <source>
        <dbReference type="ARBA" id="ARBA00022946"/>
    </source>
</evidence>
<keyword evidence="6 10" id="KW-0862">Zinc</keyword>
<keyword evidence="13" id="KW-1185">Reference proteome</keyword>
<dbReference type="EMBL" id="DS268426">
    <property type="protein sequence ID" value="EFO93001.1"/>
    <property type="molecule type" value="Genomic_DNA"/>
</dbReference>
<dbReference type="InParanoid" id="E3M697"/>
<dbReference type="HOGENOM" id="CLU_001805_0_2_1"/>
<sequence length="711" mass="80786">MLRSVILRHSRTVTRNNWVASEWKRTFRSDKIEKQTGLFGNTELKTSESLNKLPAAVKSSTDSLIQELLSPSSNPRTSIEIVDDISNEICKSADLVSCMFQDSKLKFYLFQAECVRQLHCESEFREAAENASRKFCELVESLNTNTALYQKLKSSEVTEASRLDDVDRRTLTLLLDDFEQSGVHLEDDQKSKFVQLSSEIFEAGARFQENCDRIVPVGKFDQAKYGLPSQIYSPVSNSLDRSKRKMVYNTFYRHDDQQEVYLRKLVSSRQELAQLTGFESFAHRAQRNSLLENYDNVRNFLWGVVEECRSAFEKELAVLIDVSTQCSQQDRNGDNDVSTIAEHDLGFLMHLYRESAYDIAKVSHESSQFFTFSSVWKGFSTLTQRLYGVRLIEDPINHGEMWNTAGVLKLKALDDQNNELGIIYADVSIRPEKAVGDCHYTVRCSKQLSNGTWQMPILVLSLGLVDGHSTAWKDSGISFHSAETMFHELGHAMHSILGRTKYQHVAGTRCPQDFSEIPSNLMEYFFSDLGVMRDIIRRPNQPNEQLPIESAATLLASRHSFTAIETVQQAAYGLYDLEVHGPIAAPQIASGRMTTTELFYDIMNKAMPHVQRSPDSAFQHRFHHTVQYGAKYYSYLVARASACLIWQQRFQNEPFSRKWGGCWAEVQSHGGGHPPAILLEKILGFRPTSKDLTHALSKESQHLANLDAVTV</sequence>
<dbReference type="InterPro" id="IPR001567">
    <property type="entry name" value="Pept_M3A_M3B_dom"/>
</dbReference>
<dbReference type="InterPro" id="IPR024079">
    <property type="entry name" value="MetalloPept_cat_dom_sf"/>
</dbReference>
<dbReference type="STRING" id="31234.E3M697"/>
<keyword evidence="4 10" id="KW-0479">Metal-binding</keyword>
<dbReference type="AlphaFoldDB" id="E3M697"/>
<comment type="cofactor">
    <cofactor evidence="10">
        <name>Zn(2+)</name>
        <dbReference type="ChEBI" id="CHEBI:29105"/>
    </cofactor>
    <text evidence="10">Binds 1 zinc ion.</text>
</comment>
<dbReference type="Gene3D" id="1.10.1370.10">
    <property type="entry name" value="Neurolysin, domain 3"/>
    <property type="match status" value="1"/>
</dbReference>
<protein>
    <recommendedName>
        <fullName evidence="11">Peptidase M3A/M3B catalytic domain-containing protein</fullName>
    </recommendedName>
</protein>
<organism evidence="13">
    <name type="scientific">Caenorhabditis remanei</name>
    <name type="common">Caenorhabditis vulgaris</name>
    <dbReference type="NCBI Taxonomy" id="31234"/>
    <lineage>
        <taxon>Eukaryota</taxon>
        <taxon>Metazoa</taxon>
        <taxon>Ecdysozoa</taxon>
        <taxon>Nematoda</taxon>
        <taxon>Chromadorea</taxon>
        <taxon>Rhabditida</taxon>
        <taxon>Rhabditina</taxon>
        <taxon>Rhabditomorpha</taxon>
        <taxon>Rhabditoidea</taxon>
        <taxon>Rhabditidae</taxon>
        <taxon>Peloderinae</taxon>
        <taxon>Caenorhabditis</taxon>
    </lineage>
</organism>
<evidence type="ECO:0000256" key="3">
    <source>
        <dbReference type="ARBA" id="ARBA00022670"/>
    </source>
</evidence>
<dbReference type="SUPFAM" id="SSF55486">
    <property type="entry name" value="Metalloproteases ('zincins'), catalytic domain"/>
    <property type="match status" value="1"/>
</dbReference>
<dbReference type="GO" id="GO:0046872">
    <property type="term" value="F:metal ion binding"/>
    <property type="evidence" value="ECO:0007669"/>
    <property type="project" value="UniProtKB-UniRule"/>
</dbReference>
<evidence type="ECO:0000313" key="13">
    <source>
        <dbReference type="Proteomes" id="UP000008281"/>
    </source>
</evidence>
<evidence type="ECO:0000256" key="10">
    <source>
        <dbReference type="RuleBase" id="RU003435"/>
    </source>
</evidence>
<keyword evidence="5 10" id="KW-0378">Hydrolase</keyword>
<dbReference type="Pfam" id="PF01432">
    <property type="entry name" value="Peptidase_M3"/>
    <property type="match status" value="1"/>
</dbReference>
<dbReference type="GO" id="GO:0006518">
    <property type="term" value="P:peptide metabolic process"/>
    <property type="evidence" value="ECO:0007669"/>
    <property type="project" value="TreeGrafter"/>
</dbReference>
<evidence type="ECO:0000256" key="4">
    <source>
        <dbReference type="ARBA" id="ARBA00022723"/>
    </source>
</evidence>
<evidence type="ECO:0000313" key="12">
    <source>
        <dbReference type="EMBL" id="EFO93001.1"/>
    </source>
</evidence>
<evidence type="ECO:0000256" key="8">
    <source>
        <dbReference type="ARBA" id="ARBA00023049"/>
    </source>
</evidence>
<keyword evidence="9" id="KW-0496">Mitochondrion</keyword>
<dbReference type="InterPro" id="IPR024077">
    <property type="entry name" value="Neurolysin/TOP_dom2"/>
</dbReference>
<name>E3M697_CAERE</name>
<keyword evidence="3 10" id="KW-0645">Protease</keyword>
<keyword evidence="8 10" id="KW-0482">Metalloprotease</keyword>
<dbReference type="GO" id="GO:0005739">
    <property type="term" value="C:mitochondrion"/>
    <property type="evidence" value="ECO:0007669"/>
    <property type="project" value="UniProtKB-SubCell"/>
</dbReference>
<proteinExistence type="inferred from homology"/>
<dbReference type="Proteomes" id="UP000008281">
    <property type="component" value="Unassembled WGS sequence"/>
</dbReference>
<dbReference type="eggNOG" id="KOG2090">
    <property type="taxonomic scope" value="Eukaryota"/>
</dbReference>
<dbReference type="GO" id="GO:0004222">
    <property type="term" value="F:metalloendopeptidase activity"/>
    <property type="evidence" value="ECO:0007669"/>
    <property type="project" value="InterPro"/>
</dbReference>
<gene>
    <name evidence="12" type="ORF">CRE_10279</name>
</gene>
<comment type="subcellular location">
    <subcellularLocation>
        <location evidence="1">Mitochondrion</location>
    </subcellularLocation>
</comment>
<dbReference type="Gene3D" id="3.40.390.10">
    <property type="entry name" value="Collagenase (Catalytic Domain)"/>
    <property type="match status" value="1"/>
</dbReference>
<dbReference type="PANTHER" id="PTHR11804">
    <property type="entry name" value="PROTEASE M3 THIMET OLIGOPEPTIDASE-RELATED"/>
    <property type="match status" value="1"/>
</dbReference>
<evidence type="ECO:0000256" key="5">
    <source>
        <dbReference type="ARBA" id="ARBA00022801"/>
    </source>
</evidence>
<evidence type="ECO:0000259" key="11">
    <source>
        <dbReference type="Pfam" id="PF01432"/>
    </source>
</evidence>
<evidence type="ECO:0000256" key="6">
    <source>
        <dbReference type="ARBA" id="ARBA00022833"/>
    </source>
</evidence>
<evidence type="ECO:0000256" key="9">
    <source>
        <dbReference type="ARBA" id="ARBA00023128"/>
    </source>
</evidence>
<evidence type="ECO:0000256" key="2">
    <source>
        <dbReference type="ARBA" id="ARBA00006040"/>
    </source>
</evidence>
<dbReference type="OrthoDB" id="17530at2759"/>
<reference evidence="12" key="1">
    <citation type="submission" date="2007-07" db="EMBL/GenBank/DDBJ databases">
        <title>PCAP assembly of the Caenorhabditis remanei genome.</title>
        <authorList>
            <consortium name="The Caenorhabditis remanei Sequencing Consortium"/>
            <person name="Wilson R.K."/>
        </authorList>
    </citation>
    <scope>NUCLEOTIDE SEQUENCE [LARGE SCALE GENOMIC DNA]</scope>
    <source>
        <strain evidence="12">PB4641</strain>
    </source>
</reference>
<dbReference type="PANTHER" id="PTHR11804:SF79">
    <property type="entry name" value="MITOCHONDRIAL INTERMEDIATE PEPTIDASE"/>
    <property type="match status" value="1"/>
</dbReference>
<comment type="similarity">
    <text evidence="2 10">Belongs to the peptidase M3 family.</text>
</comment>
<dbReference type="InterPro" id="IPR045090">
    <property type="entry name" value="Pept_M3A_M3B"/>
</dbReference>
<dbReference type="CDD" id="cd06457">
    <property type="entry name" value="M3A_MIP"/>
    <property type="match status" value="1"/>
</dbReference>
<accession>E3M697</accession>
<dbReference type="FunCoup" id="E3M697">
    <property type="interactions" value="2424"/>
</dbReference>
<feature type="domain" description="Peptidase M3A/M3B catalytic" evidence="11">
    <location>
        <begin position="239"/>
        <end position="695"/>
    </location>
</feature>
<evidence type="ECO:0000256" key="1">
    <source>
        <dbReference type="ARBA" id="ARBA00004173"/>
    </source>
</evidence>
<dbReference type="InterPro" id="IPR033851">
    <property type="entry name" value="M3A_MIP"/>
</dbReference>
<dbReference type="GO" id="GO:0006627">
    <property type="term" value="P:protein processing involved in protein targeting to mitochondrion"/>
    <property type="evidence" value="ECO:0007669"/>
    <property type="project" value="TreeGrafter"/>
</dbReference>